<organism evidence="1 2">
    <name type="scientific">Pontibacter virosus</name>
    <dbReference type="NCBI Taxonomy" id="1765052"/>
    <lineage>
        <taxon>Bacteria</taxon>
        <taxon>Pseudomonadati</taxon>
        <taxon>Bacteroidota</taxon>
        <taxon>Cytophagia</taxon>
        <taxon>Cytophagales</taxon>
        <taxon>Hymenobacteraceae</taxon>
        <taxon>Pontibacter</taxon>
    </lineage>
</organism>
<sequence>MKIYFIINKLKTRIRPIVYWDLPNIIPNINDQISKASRKRPKCAQLTKVTGAGRIFIGEDCKFGFKLGGGNYCGVIELQPRYKNSLIRIGNKVATNNNVFLCSAKYIEIGNSTRIGQNVTIMDHEAHDIDPLKRSKIGGIGEVIIGENVWIGNNVVILKDTVIGKNTIVAAGAIVKGNFPENVIIGGVPAKVLKKLEIN</sequence>
<dbReference type="EMBL" id="QEKI01000002">
    <property type="protein sequence ID" value="PVY43034.1"/>
    <property type="molecule type" value="Genomic_DNA"/>
</dbReference>
<evidence type="ECO:0000313" key="1">
    <source>
        <dbReference type="EMBL" id="PVY43034.1"/>
    </source>
</evidence>
<dbReference type="InterPro" id="IPR051159">
    <property type="entry name" value="Hexapeptide_acetyltransf"/>
</dbReference>
<gene>
    <name evidence="1" type="ORF">C8E01_102210</name>
</gene>
<dbReference type="AlphaFoldDB" id="A0A2U1B2X6"/>
<dbReference type="InterPro" id="IPR011004">
    <property type="entry name" value="Trimer_LpxA-like_sf"/>
</dbReference>
<dbReference type="GO" id="GO:0016740">
    <property type="term" value="F:transferase activity"/>
    <property type="evidence" value="ECO:0007669"/>
    <property type="project" value="UniProtKB-KW"/>
</dbReference>
<dbReference type="SUPFAM" id="SSF51161">
    <property type="entry name" value="Trimeric LpxA-like enzymes"/>
    <property type="match status" value="1"/>
</dbReference>
<comment type="caution">
    <text evidence="1">The sequence shown here is derived from an EMBL/GenBank/DDBJ whole genome shotgun (WGS) entry which is preliminary data.</text>
</comment>
<dbReference type="InterPro" id="IPR001451">
    <property type="entry name" value="Hexapep"/>
</dbReference>
<name>A0A2U1B2X6_9BACT</name>
<keyword evidence="2" id="KW-1185">Reference proteome</keyword>
<keyword evidence="1" id="KW-0808">Transferase</keyword>
<dbReference type="PANTHER" id="PTHR23416:SF78">
    <property type="entry name" value="LIPOPOLYSACCHARIDE BIOSYNTHESIS O-ACETYL TRANSFERASE WBBJ-RELATED"/>
    <property type="match status" value="1"/>
</dbReference>
<dbReference type="CDD" id="cd04647">
    <property type="entry name" value="LbH_MAT_like"/>
    <property type="match status" value="1"/>
</dbReference>
<proteinExistence type="predicted"/>
<accession>A0A2U1B2X6</accession>
<dbReference type="PANTHER" id="PTHR23416">
    <property type="entry name" value="SIALIC ACID SYNTHASE-RELATED"/>
    <property type="match status" value="1"/>
</dbReference>
<dbReference type="Proteomes" id="UP000245466">
    <property type="component" value="Unassembled WGS sequence"/>
</dbReference>
<protein>
    <submittedName>
        <fullName evidence="1">Transferase family hexapeptide repeat protein</fullName>
    </submittedName>
</protein>
<evidence type="ECO:0000313" key="2">
    <source>
        <dbReference type="Proteomes" id="UP000245466"/>
    </source>
</evidence>
<reference evidence="1 2" key="1">
    <citation type="submission" date="2018-04" db="EMBL/GenBank/DDBJ databases">
        <title>Genomic Encyclopedia of Type Strains, Phase IV (KMG-IV): sequencing the most valuable type-strain genomes for metagenomic binning, comparative biology and taxonomic classification.</title>
        <authorList>
            <person name="Goeker M."/>
        </authorList>
    </citation>
    <scope>NUCLEOTIDE SEQUENCE [LARGE SCALE GENOMIC DNA]</scope>
    <source>
        <strain evidence="1 2">DSM 100231</strain>
    </source>
</reference>
<dbReference type="Pfam" id="PF00132">
    <property type="entry name" value="Hexapep"/>
    <property type="match status" value="1"/>
</dbReference>
<dbReference type="Gene3D" id="2.160.10.10">
    <property type="entry name" value="Hexapeptide repeat proteins"/>
    <property type="match status" value="1"/>
</dbReference>